<dbReference type="EMBL" id="WWSB01000005">
    <property type="protein sequence ID" value="MZK17663.1"/>
    <property type="molecule type" value="Genomic_DNA"/>
</dbReference>
<sequence>MSNVLNESAENYLETILILSQKLPVVRSVDIANELGFKKSSVSVAMKNLREKEHIKVDEQGFIHLTLSGLEIANMIYERHTLLSSWLIHLGVPADVAAADACKMEHVISKESFEAIKRHVYENKEV</sequence>
<reference evidence="7 9" key="2">
    <citation type="journal article" date="2019" name="Nat. Med.">
        <title>A library of human gut bacterial isolates paired with longitudinal multiomics data enables mechanistic microbiome research.</title>
        <authorList>
            <person name="Poyet M."/>
            <person name="Groussin M."/>
            <person name="Gibbons S.M."/>
            <person name="Avila-Pacheco J."/>
            <person name="Jiang X."/>
            <person name="Kearney S.M."/>
            <person name="Perrotta A.R."/>
            <person name="Berdy B."/>
            <person name="Zhao S."/>
            <person name="Lieberman T.D."/>
            <person name="Swanson P.K."/>
            <person name="Smith M."/>
            <person name="Roesemann S."/>
            <person name="Alexander J.E."/>
            <person name="Rich S.A."/>
            <person name="Livny J."/>
            <person name="Vlamakis H."/>
            <person name="Clish C."/>
            <person name="Bullock K."/>
            <person name="Deik A."/>
            <person name="Scott J."/>
            <person name="Pierce K.A."/>
            <person name="Xavier R.J."/>
            <person name="Alm E.J."/>
        </authorList>
    </citation>
    <scope>NUCLEOTIDE SEQUENCE [LARGE SCALE GENOMIC DNA]</scope>
    <source>
        <strain evidence="7 9">BIOML-A7</strain>
    </source>
</reference>
<evidence type="ECO:0000313" key="6">
    <source>
        <dbReference type="EMBL" id="CUO17242.1"/>
    </source>
</evidence>
<dbReference type="SUPFAM" id="SSF47979">
    <property type="entry name" value="Iron-dependent repressor protein, dimerization domain"/>
    <property type="match status" value="1"/>
</dbReference>
<evidence type="ECO:0000256" key="1">
    <source>
        <dbReference type="ARBA" id="ARBA00007871"/>
    </source>
</evidence>
<dbReference type="Pfam" id="PF01325">
    <property type="entry name" value="Fe_dep_repress"/>
    <property type="match status" value="1"/>
</dbReference>
<dbReference type="Pfam" id="PF02742">
    <property type="entry name" value="Fe_dep_repr_C"/>
    <property type="match status" value="1"/>
</dbReference>
<name>A0A174CUZ9_9FIRM</name>
<feature type="domain" description="HTH dtxR-type" evidence="5">
    <location>
        <begin position="1"/>
        <end position="66"/>
    </location>
</feature>
<proteinExistence type="inferred from homology"/>
<dbReference type="GO" id="GO:0003677">
    <property type="term" value="F:DNA binding"/>
    <property type="evidence" value="ECO:0007669"/>
    <property type="project" value="UniProtKB-KW"/>
</dbReference>
<reference evidence="6 8" key="1">
    <citation type="submission" date="2015-09" db="EMBL/GenBank/DDBJ databases">
        <authorList>
            <consortium name="Pathogen Informatics"/>
        </authorList>
    </citation>
    <scope>NUCLEOTIDE SEQUENCE [LARGE SCALE GENOMIC DNA]</scope>
    <source>
        <strain evidence="6 8">2789STDY5608866</strain>
    </source>
</reference>
<dbReference type="GO" id="GO:0003700">
    <property type="term" value="F:DNA-binding transcription factor activity"/>
    <property type="evidence" value="ECO:0007669"/>
    <property type="project" value="InterPro"/>
</dbReference>
<dbReference type="PROSITE" id="PS50944">
    <property type="entry name" value="HTH_DTXR"/>
    <property type="match status" value="1"/>
</dbReference>
<comment type="similarity">
    <text evidence="1">Belongs to the DtxR/MntR family.</text>
</comment>
<dbReference type="GO" id="GO:0046983">
    <property type="term" value="F:protein dimerization activity"/>
    <property type="evidence" value="ECO:0007669"/>
    <property type="project" value="InterPro"/>
</dbReference>
<dbReference type="AlphaFoldDB" id="A0A174CUZ9"/>
<dbReference type="RefSeq" id="WP_022415933.1">
    <property type="nucleotide sequence ID" value="NZ_CABIWY010000014.1"/>
</dbReference>
<evidence type="ECO:0000256" key="3">
    <source>
        <dbReference type="ARBA" id="ARBA00023125"/>
    </source>
</evidence>
<dbReference type="InterPro" id="IPR022687">
    <property type="entry name" value="HTH_DTXR"/>
</dbReference>
<dbReference type="PANTHER" id="PTHR33238:SF7">
    <property type="entry name" value="IRON-DEPENDENT TRANSCRIPTIONAL REGULATOR"/>
    <property type="match status" value="1"/>
</dbReference>
<evidence type="ECO:0000313" key="9">
    <source>
        <dbReference type="Proteomes" id="UP000446719"/>
    </source>
</evidence>
<accession>A0A174CUZ9</accession>
<evidence type="ECO:0000256" key="4">
    <source>
        <dbReference type="ARBA" id="ARBA00023163"/>
    </source>
</evidence>
<protein>
    <submittedName>
        <fullName evidence="6">Manganese transport regulator</fullName>
    </submittedName>
    <submittedName>
        <fullName evidence="7">Metal-dependent transcriptional regulator</fullName>
    </submittedName>
</protein>
<keyword evidence="3" id="KW-0238">DNA-binding</keyword>
<dbReference type="GO" id="GO:0046914">
    <property type="term" value="F:transition metal ion binding"/>
    <property type="evidence" value="ECO:0007669"/>
    <property type="project" value="InterPro"/>
</dbReference>
<evidence type="ECO:0000256" key="2">
    <source>
        <dbReference type="ARBA" id="ARBA00023015"/>
    </source>
</evidence>
<dbReference type="InterPro" id="IPR022689">
    <property type="entry name" value="Iron_dep_repressor"/>
</dbReference>
<dbReference type="SUPFAM" id="SSF46785">
    <property type="entry name" value="Winged helix' DNA-binding domain"/>
    <property type="match status" value="1"/>
</dbReference>
<dbReference type="InterPro" id="IPR001367">
    <property type="entry name" value="Fe_dep_repressor"/>
</dbReference>
<dbReference type="Gene3D" id="1.10.60.10">
    <property type="entry name" value="Iron dependent repressor, metal binding and dimerisation domain"/>
    <property type="match status" value="1"/>
</dbReference>
<dbReference type="InterPro" id="IPR036390">
    <property type="entry name" value="WH_DNA-bd_sf"/>
</dbReference>
<evidence type="ECO:0000259" key="5">
    <source>
        <dbReference type="PROSITE" id="PS50944"/>
    </source>
</evidence>
<keyword evidence="2" id="KW-0805">Transcription regulation</keyword>
<dbReference type="Proteomes" id="UP000095439">
    <property type="component" value="Unassembled WGS sequence"/>
</dbReference>
<dbReference type="InterPro" id="IPR036388">
    <property type="entry name" value="WH-like_DNA-bd_sf"/>
</dbReference>
<dbReference type="EMBL" id="CYYY01000014">
    <property type="protein sequence ID" value="CUO17242.1"/>
    <property type="molecule type" value="Genomic_DNA"/>
</dbReference>
<dbReference type="SMART" id="SM00529">
    <property type="entry name" value="HTH_DTXR"/>
    <property type="match status" value="1"/>
</dbReference>
<organism evidence="6 8">
    <name type="scientific">Dorea longicatena</name>
    <dbReference type="NCBI Taxonomy" id="88431"/>
    <lineage>
        <taxon>Bacteria</taxon>
        <taxon>Bacillati</taxon>
        <taxon>Bacillota</taxon>
        <taxon>Clostridia</taxon>
        <taxon>Lachnospirales</taxon>
        <taxon>Lachnospiraceae</taxon>
        <taxon>Dorea</taxon>
    </lineage>
</organism>
<dbReference type="PANTHER" id="PTHR33238">
    <property type="entry name" value="IRON (METAL) DEPENDENT REPRESSOR, DTXR FAMILY"/>
    <property type="match status" value="1"/>
</dbReference>
<keyword evidence="4" id="KW-0804">Transcription</keyword>
<dbReference type="Proteomes" id="UP000446719">
    <property type="component" value="Unassembled WGS sequence"/>
</dbReference>
<gene>
    <name evidence="6" type="primary">mntR</name>
    <name evidence="6" type="ORF">ERS852423_02477</name>
    <name evidence="7" type="ORF">GT565_05950</name>
</gene>
<dbReference type="InterPro" id="IPR036421">
    <property type="entry name" value="Fe_dep_repressor_sf"/>
</dbReference>
<evidence type="ECO:0000313" key="7">
    <source>
        <dbReference type="EMBL" id="MZK17663.1"/>
    </source>
</evidence>
<dbReference type="Gene3D" id="1.10.10.10">
    <property type="entry name" value="Winged helix-like DNA-binding domain superfamily/Winged helix DNA-binding domain"/>
    <property type="match status" value="1"/>
</dbReference>
<dbReference type="InterPro" id="IPR050536">
    <property type="entry name" value="DtxR_MntR_Metal-Reg"/>
</dbReference>
<evidence type="ECO:0000313" key="8">
    <source>
        <dbReference type="Proteomes" id="UP000095439"/>
    </source>
</evidence>